<proteinExistence type="predicted"/>
<evidence type="ECO:0000313" key="1">
    <source>
        <dbReference type="EMBL" id="CAG8624632.1"/>
    </source>
</evidence>
<sequence>MSVSLDRTVFTEISRLHLTIEEKTALRSFFSNCNDKREVAQEVLKDCPTDDEKVAYLKTFLTP</sequence>
<name>A0A9N9D6Y2_9GLOM</name>
<gene>
    <name evidence="1" type="ORF">POCULU_LOCUS8590</name>
</gene>
<protein>
    <submittedName>
        <fullName evidence="1">8670_t:CDS:1</fullName>
    </submittedName>
</protein>
<dbReference type="Proteomes" id="UP000789572">
    <property type="component" value="Unassembled WGS sequence"/>
</dbReference>
<dbReference type="OrthoDB" id="2315619at2759"/>
<feature type="non-terminal residue" evidence="1">
    <location>
        <position position="63"/>
    </location>
</feature>
<reference evidence="1" key="1">
    <citation type="submission" date="2021-06" db="EMBL/GenBank/DDBJ databases">
        <authorList>
            <person name="Kallberg Y."/>
            <person name="Tangrot J."/>
            <person name="Rosling A."/>
        </authorList>
    </citation>
    <scope>NUCLEOTIDE SEQUENCE</scope>
    <source>
        <strain evidence="1">IA702</strain>
    </source>
</reference>
<keyword evidence="2" id="KW-1185">Reference proteome</keyword>
<accession>A0A9N9D6Y2</accession>
<organism evidence="1 2">
    <name type="scientific">Paraglomus occultum</name>
    <dbReference type="NCBI Taxonomy" id="144539"/>
    <lineage>
        <taxon>Eukaryota</taxon>
        <taxon>Fungi</taxon>
        <taxon>Fungi incertae sedis</taxon>
        <taxon>Mucoromycota</taxon>
        <taxon>Glomeromycotina</taxon>
        <taxon>Glomeromycetes</taxon>
        <taxon>Paraglomerales</taxon>
        <taxon>Paraglomeraceae</taxon>
        <taxon>Paraglomus</taxon>
    </lineage>
</organism>
<dbReference type="EMBL" id="CAJVPJ010002568">
    <property type="protein sequence ID" value="CAG8624632.1"/>
    <property type="molecule type" value="Genomic_DNA"/>
</dbReference>
<comment type="caution">
    <text evidence="1">The sequence shown here is derived from an EMBL/GenBank/DDBJ whole genome shotgun (WGS) entry which is preliminary data.</text>
</comment>
<evidence type="ECO:0000313" key="2">
    <source>
        <dbReference type="Proteomes" id="UP000789572"/>
    </source>
</evidence>
<dbReference type="AlphaFoldDB" id="A0A9N9D6Y2"/>